<dbReference type="InterPro" id="IPR005846">
    <property type="entry name" value="A-D-PHexomutase_a/b/a-III"/>
</dbReference>
<dbReference type="InterPro" id="IPR016066">
    <property type="entry name" value="A-D-PHexomutase_CS"/>
</dbReference>
<keyword evidence="6" id="KW-0413">Isomerase</keyword>
<name>A0A7C0VB28_UNCW3</name>
<keyword evidence="4 7" id="KW-0479">Metal-binding</keyword>
<dbReference type="Pfam" id="PF00408">
    <property type="entry name" value="PGM_PMM_IV"/>
    <property type="match status" value="1"/>
</dbReference>
<proteinExistence type="inferred from homology"/>
<comment type="caution">
    <text evidence="12">The sequence shown here is derived from an EMBL/GenBank/DDBJ whole genome shotgun (WGS) entry which is preliminary data.</text>
</comment>
<evidence type="ECO:0000256" key="3">
    <source>
        <dbReference type="ARBA" id="ARBA00022553"/>
    </source>
</evidence>
<evidence type="ECO:0000256" key="4">
    <source>
        <dbReference type="ARBA" id="ARBA00022723"/>
    </source>
</evidence>
<dbReference type="Proteomes" id="UP000885847">
    <property type="component" value="Unassembled WGS sequence"/>
</dbReference>
<dbReference type="Gene3D" id="3.30.310.50">
    <property type="entry name" value="Alpha-D-phosphohexomutase, C-terminal domain"/>
    <property type="match status" value="1"/>
</dbReference>
<evidence type="ECO:0000259" key="10">
    <source>
        <dbReference type="Pfam" id="PF02879"/>
    </source>
</evidence>
<evidence type="ECO:0000259" key="9">
    <source>
        <dbReference type="Pfam" id="PF02878"/>
    </source>
</evidence>
<evidence type="ECO:0000259" key="8">
    <source>
        <dbReference type="Pfam" id="PF00408"/>
    </source>
</evidence>
<evidence type="ECO:0000259" key="11">
    <source>
        <dbReference type="Pfam" id="PF02880"/>
    </source>
</evidence>
<dbReference type="InterPro" id="IPR005843">
    <property type="entry name" value="A-D-PHexomutase_C"/>
</dbReference>
<dbReference type="GO" id="GO:0005975">
    <property type="term" value="P:carbohydrate metabolic process"/>
    <property type="evidence" value="ECO:0007669"/>
    <property type="project" value="InterPro"/>
</dbReference>
<feature type="domain" description="Alpha-D-phosphohexomutase alpha/beta/alpha" evidence="9">
    <location>
        <begin position="10"/>
        <end position="131"/>
    </location>
</feature>
<dbReference type="PANTHER" id="PTHR43771">
    <property type="entry name" value="PHOSPHOMANNOMUTASE"/>
    <property type="match status" value="1"/>
</dbReference>
<dbReference type="InterPro" id="IPR016055">
    <property type="entry name" value="A-D-PHexomutase_a/b/a-I/II/III"/>
</dbReference>
<keyword evidence="3" id="KW-0597">Phosphoprotein</keyword>
<dbReference type="AlphaFoldDB" id="A0A7C0VB28"/>
<evidence type="ECO:0000256" key="5">
    <source>
        <dbReference type="ARBA" id="ARBA00022842"/>
    </source>
</evidence>
<dbReference type="PROSITE" id="PS00710">
    <property type="entry name" value="PGM_PMM"/>
    <property type="match status" value="1"/>
</dbReference>
<sequence>MRRWSLVERSIFKAYDIRGIYPEELSQESAYLIGKALADFLNSEKVLIGRDARPSGNPLKHALVKGIMDRGVGVWDMGLITTPMVSFAAGKTGFPGIMVTASHNPPEYNGFKIIDRDVLPVGWDFGLNAVYERIMDGELPSGEKNGCIKDVDFLNDYTDFLLSKVGIGRKLKVCIDAFNGTTPVVLEKVLPEIDIDFIPLNFDIDGTYPKHPPNPLDYKNLEELKNAVLENGADFGVAFDGDGDRCVFVDEKGEPVSPDLITAILAREMGVKDEWVLVDVRTSRSVVEEIEKLGGKPERVRVGHAYARRRLKELDGKIGGELAGHYYFKEMFYADSGILAYIHVLNYFSNIDTEFSQVIGEIERYVSTGEVNFRIEDKDGAIEKVKDRFSDGKINMLDGLTVEYEDWWFNLRKSNTEPYLRLIVEAREKGVLEERFREIKGIIKEFS</sequence>
<dbReference type="GO" id="GO:0016868">
    <property type="term" value="F:intramolecular phosphotransferase activity"/>
    <property type="evidence" value="ECO:0007669"/>
    <property type="project" value="InterPro"/>
</dbReference>
<evidence type="ECO:0000313" key="12">
    <source>
        <dbReference type="EMBL" id="HDI83487.1"/>
    </source>
</evidence>
<evidence type="ECO:0000256" key="2">
    <source>
        <dbReference type="ARBA" id="ARBA00010231"/>
    </source>
</evidence>
<accession>A0A7C0VB28</accession>
<dbReference type="InterPro" id="IPR005844">
    <property type="entry name" value="A-D-PHexomutase_a/b/a-I"/>
</dbReference>
<dbReference type="InterPro" id="IPR005845">
    <property type="entry name" value="A-D-PHexomutase_a/b/a-II"/>
</dbReference>
<dbReference type="Pfam" id="PF02879">
    <property type="entry name" value="PGM_PMM_II"/>
    <property type="match status" value="1"/>
</dbReference>
<dbReference type="SUPFAM" id="SSF55957">
    <property type="entry name" value="Phosphoglucomutase, C-terminal domain"/>
    <property type="match status" value="1"/>
</dbReference>
<dbReference type="PANTHER" id="PTHR43771:SF1">
    <property type="entry name" value="PHOSPHOMANNOMUTASE"/>
    <property type="match status" value="1"/>
</dbReference>
<dbReference type="InterPro" id="IPR005841">
    <property type="entry name" value="Alpha-D-phosphohexomutase_SF"/>
</dbReference>
<gene>
    <name evidence="12" type="ORF">ENF18_06830</name>
</gene>
<dbReference type="EMBL" id="DQWE01000323">
    <property type="protein sequence ID" value="HDI83487.1"/>
    <property type="molecule type" value="Genomic_DNA"/>
</dbReference>
<dbReference type="CDD" id="cd03089">
    <property type="entry name" value="PMM_PGM"/>
    <property type="match status" value="1"/>
</dbReference>
<protein>
    <submittedName>
        <fullName evidence="12">Phosphomannomutase/phosphoglucomutase</fullName>
    </submittedName>
</protein>
<evidence type="ECO:0000256" key="1">
    <source>
        <dbReference type="ARBA" id="ARBA00001946"/>
    </source>
</evidence>
<comment type="cofactor">
    <cofactor evidence="1">
        <name>Mg(2+)</name>
        <dbReference type="ChEBI" id="CHEBI:18420"/>
    </cofactor>
</comment>
<feature type="domain" description="Alpha-D-phosphohexomutase C-terminal" evidence="8">
    <location>
        <begin position="370"/>
        <end position="437"/>
    </location>
</feature>
<organism evidence="12">
    <name type="scientific">candidate division WOR-3 bacterium</name>
    <dbReference type="NCBI Taxonomy" id="2052148"/>
    <lineage>
        <taxon>Bacteria</taxon>
        <taxon>Bacteria division WOR-3</taxon>
    </lineage>
</organism>
<reference evidence="12" key="1">
    <citation type="journal article" date="2020" name="mSystems">
        <title>Genome- and Community-Level Interaction Insights into Carbon Utilization and Element Cycling Functions of Hydrothermarchaeota in Hydrothermal Sediment.</title>
        <authorList>
            <person name="Zhou Z."/>
            <person name="Liu Y."/>
            <person name="Xu W."/>
            <person name="Pan J."/>
            <person name="Luo Z.H."/>
            <person name="Li M."/>
        </authorList>
    </citation>
    <scope>NUCLEOTIDE SEQUENCE [LARGE SCALE GENOMIC DNA]</scope>
    <source>
        <strain evidence="12">HyVt-102</strain>
    </source>
</reference>
<dbReference type="Pfam" id="PF02878">
    <property type="entry name" value="PGM_PMM_I"/>
    <property type="match status" value="1"/>
</dbReference>
<evidence type="ECO:0000256" key="6">
    <source>
        <dbReference type="ARBA" id="ARBA00023235"/>
    </source>
</evidence>
<dbReference type="Pfam" id="PF02880">
    <property type="entry name" value="PGM_PMM_III"/>
    <property type="match status" value="1"/>
</dbReference>
<dbReference type="InterPro" id="IPR036900">
    <property type="entry name" value="A-D-PHexomutase_C_sf"/>
</dbReference>
<comment type="similarity">
    <text evidence="2 7">Belongs to the phosphohexose mutase family.</text>
</comment>
<dbReference type="PRINTS" id="PR00509">
    <property type="entry name" value="PGMPMM"/>
</dbReference>
<evidence type="ECO:0000256" key="7">
    <source>
        <dbReference type="RuleBase" id="RU004326"/>
    </source>
</evidence>
<feature type="domain" description="Alpha-D-phosphohexomutase alpha/beta/alpha" evidence="10">
    <location>
        <begin position="156"/>
        <end position="253"/>
    </location>
</feature>
<dbReference type="SUPFAM" id="SSF53738">
    <property type="entry name" value="Phosphoglucomutase, first 3 domains"/>
    <property type="match status" value="3"/>
</dbReference>
<keyword evidence="5 7" id="KW-0460">Magnesium</keyword>
<dbReference type="Gene3D" id="3.40.120.10">
    <property type="entry name" value="Alpha-D-Glucose-1,6-Bisphosphate, subunit A, domain 3"/>
    <property type="match status" value="3"/>
</dbReference>
<feature type="domain" description="Alpha-D-phosphohexomutase alpha/beta/alpha" evidence="11">
    <location>
        <begin position="258"/>
        <end position="364"/>
    </location>
</feature>
<dbReference type="GO" id="GO:0000287">
    <property type="term" value="F:magnesium ion binding"/>
    <property type="evidence" value="ECO:0007669"/>
    <property type="project" value="InterPro"/>
</dbReference>